<dbReference type="AlphaFoldDB" id="N1W741"/>
<comment type="catalytic activity">
    <reaction evidence="14">
        <text>ATP + H2O + 4 H(+)(in) = ADP + phosphate + 5 H(+)(out)</text>
        <dbReference type="Rhea" id="RHEA:57720"/>
        <dbReference type="ChEBI" id="CHEBI:15377"/>
        <dbReference type="ChEBI" id="CHEBI:15378"/>
        <dbReference type="ChEBI" id="CHEBI:30616"/>
        <dbReference type="ChEBI" id="CHEBI:43474"/>
        <dbReference type="ChEBI" id="CHEBI:456216"/>
        <dbReference type="EC" id="7.1.2.2"/>
    </reaction>
</comment>
<dbReference type="InterPro" id="IPR024034">
    <property type="entry name" value="ATPase_F1/V1_b/a_C"/>
</dbReference>
<reference evidence="16 17" key="1">
    <citation type="submission" date="2013-03" db="EMBL/GenBank/DDBJ databases">
        <authorList>
            <person name="Harkins D.M."/>
            <person name="Durkin A.S."/>
            <person name="Brinkac L.M."/>
            <person name="Haft D.H."/>
            <person name="Selengut J.D."/>
            <person name="Sanka R."/>
            <person name="DePew J."/>
            <person name="Purushe J."/>
            <person name="Galloway R.L."/>
            <person name="Vinetz J.M."/>
            <person name="Sutton G.G."/>
            <person name="Nierman W.C."/>
            <person name="Fouts D.E."/>
        </authorList>
    </citation>
    <scope>NUCLEOTIDE SEQUENCE [LARGE SCALE GENOMIC DNA]</scope>
    <source>
        <strain evidence="16 17">Waz Holland</strain>
    </source>
</reference>
<feature type="domain" description="AAA+ ATPase" evidence="15">
    <location>
        <begin position="147"/>
        <end position="411"/>
    </location>
</feature>
<keyword evidence="8 14" id="KW-0406">Ion transport</keyword>
<evidence type="ECO:0000256" key="1">
    <source>
        <dbReference type="ARBA" id="ARBA00004202"/>
    </source>
</evidence>
<dbReference type="SUPFAM" id="SSF50615">
    <property type="entry name" value="N-terminal domain of alpha and beta subunits of F1 ATP synthase"/>
    <property type="match status" value="1"/>
</dbReference>
<evidence type="ECO:0000256" key="9">
    <source>
        <dbReference type="ARBA" id="ARBA00023136"/>
    </source>
</evidence>
<evidence type="ECO:0000313" key="17">
    <source>
        <dbReference type="Proteomes" id="UP000012227"/>
    </source>
</evidence>
<dbReference type="GO" id="GO:0045259">
    <property type="term" value="C:proton-transporting ATP synthase complex"/>
    <property type="evidence" value="ECO:0007669"/>
    <property type="project" value="UniProtKB-KW"/>
</dbReference>
<dbReference type="PROSITE" id="PS00152">
    <property type="entry name" value="ATPASE_ALPHA_BETA"/>
    <property type="match status" value="1"/>
</dbReference>
<dbReference type="SUPFAM" id="SSF52540">
    <property type="entry name" value="P-loop containing nucleoside triphosphate hydrolases"/>
    <property type="match status" value="1"/>
</dbReference>
<dbReference type="GO" id="GO:0046962">
    <property type="term" value="F:sodium-transporting ATPase activity, rotational mechanism"/>
    <property type="evidence" value="ECO:0007669"/>
    <property type="project" value="UniProtKB-EC"/>
</dbReference>
<evidence type="ECO:0000256" key="13">
    <source>
        <dbReference type="ARBA" id="ARBA00059242"/>
    </source>
</evidence>
<dbReference type="InterPro" id="IPR004100">
    <property type="entry name" value="ATPase_F1/V1/A1_a/bsu_N"/>
</dbReference>
<keyword evidence="16" id="KW-0378">Hydrolase</keyword>
<dbReference type="RefSeq" id="WP_002984209.1">
    <property type="nucleotide sequence ID" value="NZ_AOGY02000056.1"/>
</dbReference>
<evidence type="ECO:0000313" key="16">
    <source>
        <dbReference type="EMBL" id="EMY69280.1"/>
    </source>
</evidence>
<evidence type="ECO:0000256" key="5">
    <source>
        <dbReference type="ARBA" id="ARBA00022781"/>
    </source>
</evidence>
<keyword evidence="11 14" id="KW-0066">ATP synthesis</keyword>
<evidence type="ECO:0000256" key="7">
    <source>
        <dbReference type="ARBA" id="ARBA00022967"/>
    </source>
</evidence>
<comment type="function">
    <text evidence="13">Produces ATP from ADP in the presence of a sodium ion gradient across the membrane. The beta chain is the catalytic subunit.</text>
</comment>
<dbReference type="InterPro" id="IPR027417">
    <property type="entry name" value="P-loop_NTPase"/>
</dbReference>
<dbReference type="Pfam" id="PF00006">
    <property type="entry name" value="ATP-synt_ab"/>
    <property type="match status" value="1"/>
</dbReference>
<evidence type="ECO:0000256" key="11">
    <source>
        <dbReference type="ARBA" id="ARBA00023310"/>
    </source>
</evidence>
<dbReference type="Gene3D" id="1.10.1140.10">
    <property type="entry name" value="Bovine Mitochondrial F1-atpase, Atp Synthase Beta Chain, Chain D, domain 3"/>
    <property type="match status" value="1"/>
</dbReference>
<sequence>MNKGKIKQIIGSVLDISFDSGNMPEIYNAVEIQSKVNGKDVTITAEVQQHIGDNTVRAISLQSTDGLKRGLEVIDTGIPISVPVGIKTLGRIFNVLGEVIDELGDLPKDVKRMPIHRNAPSYDEIKPKTEIFETGIKVIDLLAPYIKGGKTGLFGGAGVGKTVLIQELINNIAKQHGGYSVFAGVGERTREGNDLWNEMKESGVIDKTVLCFGQMNEPPGARLRIALSALTMAENFRDESGSDILLFVDNIFRFSQAGSEVSALLGRMPSAVGYQPTLSTEMGGLQERITSTVRGSITSVQAIYVPADDLTDPAPATAFAHLDATTTLSRAISEKGIYPAVDPLDSTSRIMNPQIVGDEHYNTAREVQRILQRYKDLQDIIAILGMDELSEDDKILVSRARRLEKFLSQPFHVAEQFTGRPGKYVKLEDTIRSFKGIIEGKYDTLPEQAFYMVGSIDEVIEAAKQLKG</sequence>
<evidence type="ECO:0000256" key="3">
    <source>
        <dbReference type="ARBA" id="ARBA00022448"/>
    </source>
</evidence>
<dbReference type="InterPro" id="IPR005722">
    <property type="entry name" value="ATP_synth_F1_bsu"/>
</dbReference>
<keyword evidence="6 14" id="KW-0067">ATP-binding</keyword>
<comment type="caution">
    <text evidence="16">The sequence shown here is derived from an EMBL/GenBank/DDBJ whole genome shotgun (WGS) entry which is preliminary data.</text>
</comment>
<keyword evidence="14" id="KW-1003">Cell membrane</keyword>
<comment type="catalytic activity">
    <reaction evidence="12">
        <text>4 Na(+)(in) + ATP + H2O = 4 Na(+)(out) + ADP + phosphate + H(+)</text>
        <dbReference type="Rhea" id="RHEA:58156"/>
        <dbReference type="ChEBI" id="CHEBI:15377"/>
        <dbReference type="ChEBI" id="CHEBI:15378"/>
        <dbReference type="ChEBI" id="CHEBI:29101"/>
        <dbReference type="ChEBI" id="CHEBI:30616"/>
        <dbReference type="ChEBI" id="CHEBI:43474"/>
        <dbReference type="ChEBI" id="CHEBI:456216"/>
        <dbReference type="EC" id="7.2.2.1"/>
    </reaction>
</comment>
<dbReference type="CDD" id="cd01133">
    <property type="entry name" value="F1-ATPase_beta_CD"/>
    <property type="match status" value="1"/>
</dbReference>
<dbReference type="Proteomes" id="UP000012227">
    <property type="component" value="Unassembled WGS sequence"/>
</dbReference>
<keyword evidence="9 14" id="KW-0472">Membrane</keyword>
<dbReference type="Pfam" id="PF02874">
    <property type="entry name" value="ATP-synt_ab_N"/>
    <property type="match status" value="1"/>
</dbReference>
<feature type="binding site" evidence="14">
    <location>
        <begin position="155"/>
        <end position="162"/>
    </location>
    <ligand>
        <name>ATP</name>
        <dbReference type="ChEBI" id="CHEBI:30616"/>
    </ligand>
</feature>
<protein>
    <recommendedName>
        <fullName evidence="14">ATP synthase subunit beta</fullName>
        <ecNumber evidence="14">7.1.2.2</ecNumber>
    </recommendedName>
    <alternativeName>
        <fullName evidence="14">ATP synthase F1 sector subunit beta</fullName>
    </alternativeName>
    <alternativeName>
        <fullName evidence="14">F-ATPase subunit beta</fullName>
    </alternativeName>
</protein>
<evidence type="ECO:0000256" key="12">
    <source>
        <dbReference type="ARBA" id="ARBA00052325"/>
    </source>
</evidence>
<comment type="similarity">
    <text evidence="2 14">Belongs to the ATPase alpha/beta chains family.</text>
</comment>
<dbReference type="PANTHER" id="PTHR15184:SF71">
    <property type="entry name" value="ATP SYNTHASE SUBUNIT BETA, MITOCHONDRIAL"/>
    <property type="match status" value="1"/>
</dbReference>
<dbReference type="FunFam" id="1.10.1140.10:FF:000001">
    <property type="entry name" value="ATP synthase subunit beta"/>
    <property type="match status" value="1"/>
</dbReference>
<dbReference type="GO" id="GO:0005886">
    <property type="term" value="C:plasma membrane"/>
    <property type="evidence" value="ECO:0007669"/>
    <property type="project" value="UniProtKB-SubCell"/>
</dbReference>
<dbReference type="InterPro" id="IPR055190">
    <property type="entry name" value="ATP-synt_VA_C"/>
</dbReference>
<dbReference type="GO" id="GO:0046933">
    <property type="term" value="F:proton-transporting ATP synthase activity, rotational mechanism"/>
    <property type="evidence" value="ECO:0007669"/>
    <property type="project" value="UniProtKB-UniRule"/>
</dbReference>
<dbReference type="InterPro" id="IPR020003">
    <property type="entry name" value="ATPase_a/bsu_AS"/>
</dbReference>
<evidence type="ECO:0000256" key="8">
    <source>
        <dbReference type="ARBA" id="ARBA00023065"/>
    </source>
</evidence>
<dbReference type="InterPro" id="IPR050053">
    <property type="entry name" value="ATPase_alpha/beta_chains"/>
</dbReference>
<dbReference type="NCBIfam" id="TIGR01039">
    <property type="entry name" value="atpD"/>
    <property type="match status" value="1"/>
</dbReference>
<dbReference type="EMBL" id="AOGY02000056">
    <property type="protein sequence ID" value="EMY69280.1"/>
    <property type="molecule type" value="Genomic_DNA"/>
</dbReference>
<comment type="subcellular location">
    <subcellularLocation>
        <location evidence="1 14">Cell membrane</location>
        <topology evidence="1 14">Peripheral membrane protein</topology>
    </subcellularLocation>
</comment>
<dbReference type="EC" id="7.1.2.2" evidence="14"/>
<evidence type="ECO:0000256" key="6">
    <source>
        <dbReference type="ARBA" id="ARBA00022840"/>
    </source>
</evidence>
<keyword evidence="4 14" id="KW-0547">Nucleotide-binding</keyword>
<dbReference type="SMART" id="SM00382">
    <property type="entry name" value="AAA"/>
    <property type="match status" value="1"/>
</dbReference>
<keyword evidence="10 14" id="KW-0139">CF(1)</keyword>
<dbReference type="GO" id="GO:0016787">
    <property type="term" value="F:hydrolase activity"/>
    <property type="evidence" value="ECO:0007669"/>
    <property type="project" value="UniProtKB-KW"/>
</dbReference>
<dbReference type="CDD" id="cd18110">
    <property type="entry name" value="ATP-synt_F1_beta_C"/>
    <property type="match status" value="1"/>
</dbReference>
<proteinExistence type="inferred from homology"/>
<evidence type="ECO:0000259" key="15">
    <source>
        <dbReference type="SMART" id="SM00382"/>
    </source>
</evidence>
<accession>N1W741</accession>
<dbReference type="Gene3D" id="2.40.10.170">
    <property type="match status" value="1"/>
</dbReference>
<dbReference type="InterPro" id="IPR036121">
    <property type="entry name" value="ATPase_F1/V1/A1_a/bsu_N_sf"/>
</dbReference>
<dbReference type="GO" id="GO:0005524">
    <property type="term" value="F:ATP binding"/>
    <property type="evidence" value="ECO:0007669"/>
    <property type="project" value="UniProtKB-UniRule"/>
</dbReference>
<dbReference type="PANTHER" id="PTHR15184">
    <property type="entry name" value="ATP SYNTHASE"/>
    <property type="match status" value="1"/>
</dbReference>
<evidence type="ECO:0000256" key="4">
    <source>
        <dbReference type="ARBA" id="ARBA00022741"/>
    </source>
</evidence>
<dbReference type="InterPro" id="IPR003593">
    <property type="entry name" value="AAA+_ATPase"/>
</dbReference>
<dbReference type="Gene3D" id="3.40.50.300">
    <property type="entry name" value="P-loop containing nucleotide triphosphate hydrolases"/>
    <property type="match status" value="1"/>
</dbReference>
<dbReference type="InterPro" id="IPR000194">
    <property type="entry name" value="ATPase_F1/V1/A1_a/bsu_nucl-bd"/>
</dbReference>
<organism evidence="16 17">
    <name type="scientific">Leptospira vanthielii serovar Holland str. Waz Holland = ATCC 700522</name>
    <dbReference type="NCBI Taxonomy" id="1218591"/>
    <lineage>
        <taxon>Bacteria</taxon>
        <taxon>Pseudomonadati</taxon>
        <taxon>Spirochaetota</taxon>
        <taxon>Spirochaetia</taxon>
        <taxon>Leptospirales</taxon>
        <taxon>Leptospiraceae</taxon>
        <taxon>Leptospira</taxon>
    </lineage>
</organism>
<evidence type="ECO:0000256" key="14">
    <source>
        <dbReference type="HAMAP-Rule" id="MF_01347"/>
    </source>
</evidence>
<keyword evidence="7 14" id="KW-1278">Translocase</keyword>
<gene>
    <name evidence="14 16" type="primary">atpD</name>
    <name evidence="16" type="ORF">LEP1GSC199_4151</name>
</gene>
<dbReference type="HAMAP" id="MF_01347">
    <property type="entry name" value="ATP_synth_beta_bact"/>
    <property type="match status" value="1"/>
</dbReference>
<name>N1W741_9LEPT</name>
<dbReference type="FunFam" id="3.40.50.300:FF:000004">
    <property type="entry name" value="ATP synthase subunit beta"/>
    <property type="match status" value="1"/>
</dbReference>
<evidence type="ECO:0000256" key="10">
    <source>
        <dbReference type="ARBA" id="ARBA00023196"/>
    </source>
</evidence>
<dbReference type="FunFam" id="2.40.10.170:FF:000005">
    <property type="entry name" value="ATP synthase subunit beta"/>
    <property type="match status" value="1"/>
</dbReference>
<evidence type="ECO:0000256" key="2">
    <source>
        <dbReference type="ARBA" id="ARBA00008936"/>
    </source>
</evidence>
<dbReference type="SUPFAM" id="SSF47917">
    <property type="entry name" value="C-terminal domain of alpha and beta subunits of F1 ATP synthase"/>
    <property type="match status" value="1"/>
</dbReference>
<dbReference type="Pfam" id="PF22919">
    <property type="entry name" value="ATP-synt_VA_C"/>
    <property type="match status" value="1"/>
</dbReference>
<keyword evidence="5 14" id="KW-0375">Hydrogen ion transport</keyword>
<dbReference type="CDD" id="cd18115">
    <property type="entry name" value="ATP-synt_F1_beta_N"/>
    <property type="match status" value="1"/>
</dbReference>
<dbReference type="STRING" id="1218591.LEP1GSC199_4151"/>
<keyword evidence="3 14" id="KW-0813">Transport</keyword>
<comment type="function">
    <text evidence="14">Produces ATP from ADP in the presence of a proton gradient across the membrane. The catalytic sites are hosted primarily by the beta subunits.</text>
</comment>